<dbReference type="Pfam" id="PF00871">
    <property type="entry name" value="Acetate_kinase"/>
    <property type="match status" value="1"/>
</dbReference>
<dbReference type="InterPro" id="IPR000890">
    <property type="entry name" value="Aliphatic_acid_kin_short-chain"/>
</dbReference>
<dbReference type="NCBIfam" id="TIGR00016">
    <property type="entry name" value="ackA"/>
    <property type="match status" value="1"/>
</dbReference>
<dbReference type="OrthoDB" id="9802453at2"/>
<dbReference type="UniPathway" id="UPA00340">
    <property type="reaction ID" value="UER00458"/>
</dbReference>
<dbReference type="GO" id="GO:0000287">
    <property type="term" value="F:magnesium ion binding"/>
    <property type="evidence" value="ECO:0007669"/>
    <property type="project" value="UniProtKB-UniRule"/>
</dbReference>
<dbReference type="EC" id="2.7.2.1" evidence="6"/>
<comment type="subunit">
    <text evidence="6">Homodimer.</text>
</comment>
<dbReference type="GO" id="GO:0008776">
    <property type="term" value="F:acetate kinase activity"/>
    <property type="evidence" value="ECO:0007669"/>
    <property type="project" value="UniProtKB-UniRule"/>
</dbReference>
<evidence type="ECO:0000313" key="9">
    <source>
        <dbReference type="Proteomes" id="UP000183974"/>
    </source>
</evidence>
<dbReference type="GO" id="GO:0005737">
    <property type="term" value="C:cytoplasm"/>
    <property type="evidence" value="ECO:0007669"/>
    <property type="project" value="UniProtKB-SubCell"/>
</dbReference>
<dbReference type="STRING" id="337701.SAMN05444398_103229"/>
<keyword evidence="2 6" id="KW-0808">Transferase</keyword>
<protein>
    <recommendedName>
        <fullName evidence="6">Acetate kinase</fullName>
        <ecNumber evidence="6">2.7.2.1</ecNumber>
    </recommendedName>
    <alternativeName>
        <fullName evidence="6">Acetokinase</fullName>
    </alternativeName>
</protein>
<feature type="binding site" evidence="6">
    <location>
        <begin position="275"/>
        <end position="277"/>
    </location>
    <ligand>
        <name>ATP</name>
        <dbReference type="ChEBI" id="CHEBI:30616"/>
    </ligand>
</feature>
<dbReference type="PIRSF" id="PIRSF000722">
    <property type="entry name" value="Acetate_prop_kin"/>
    <property type="match status" value="1"/>
</dbReference>
<evidence type="ECO:0000256" key="4">
    <source>
        <dbReference type="ARBA" id="ARBA00022777"/>
    </source>
</evidence>
<dbReference type="EMBL" id="FRBR01000003">
    <property type="protein sequence ID" value="SHL54082.1"/>
    <property type="molecule type" value="Genomic_DNA"/>
</dbReference>
<dbReference type="PROSITE" id="PS01076">
    <property type="entry name" value="ACETATE_KINASE_2"/>
    <property type="match status" value="1"/>
</dbReference>
<keyword evidence="6" id="KW-0479">Metal-binding</keyword>
<keyword evidence="9" id="KW-1185">Reference proteome</keyword>
<proteinExistence type="inferred from homology"/>
<feature type="binding site" evidence="6">
    <location>
        <position position="87"/>
    </location>
    <ligand>
        <name>substrate</name>
    </ligand>
</feature>
<dbReference type="Gene3D" id="3.30.420.40">
    <property type="match status" value="2"/>
</dbReference>
<dbReference type="RefSeq" id="WP_073034268.1">
    <property type="nucleotide sequence ID" value="NZ_BMLR01000003.1"/>
</dbReference>
<dbReference type="GO" id="GO:0006085">
    <property type="term" value="P:acetyl-CoA biosynthetic process"/>
    <property type="evidence" value="ECO:0007669"/>
    <property type="project" value="UniProtKB-UniRule"/>
</dbReference>
<feature type="site" description="Transition state stabilizer" evidence="6">
    <location>
        <position position="175"/>
    </location>
</feature>
<feature type="site" description="Transition state stabilizer" evidence="6">
    <location>
        <position position="235"/>
    </location>
</feature>
<feature type="binding site" evidence="6">
    <location>
        <position position="21"/>
    </location>
    <ligand>
        <name>ATP</name>
        <dbReference type="ChEBI" id="CHEBI:30616"/>
    </ligand>
</feature>
<evidence type="ECO:0000256" key="2">
    <source>
        <dbReference type="ARBA" id="ARBA00022679"/>
    </source>
</evidence>
<evidence type="ECO:0000256" key="3">
    <source>
        <dbReference type="ARBA" id="ARBA00022741"/>
    </source>
</evidence>
<dbReference type="InterPro" id="IPR043129">
    <property type="entry name" value="ATPase_NBD"/>
</dbReference>
<dbReference type="HAMAP" id="MF_00020">
    <property type="entry name" value="Acetate_kinase"/>
    <property type="match status" value="1"/>
</dbReference>
<comment type="function">
    <text evidence="6">Catalyzes the formation of acetyl phosphate from acetate and ATP. Can also catalyze the reverse reaction.</text>
</comment>
<evidence type="ECO:0000256" key="1">
    <source>
        <dbReference type="ARBA" id="ARBA00008748"/>
    </source>
</evidence>
<name>A0A1M7BGE2_9RHOB</name>
<feature type="active site" description="Proton donor/acceptor" evidence="6">
    <location>
        <position position="144"/>
    </location>
</feature>
<feature type="binding site" evidence="6">
    <location>
        <position position="14"/>
    </location>
    <ligand>
        <name>Mg(2+)</name>
        <dbReference type="ChEBI" id="CHEBI:18420"/>
    </ligand>
</feature>
<dbReference type="InterPro" id="IPR004372">
    <property type="entry name" value="Ac/propionate_kinase"/>
</dbReference>
<evidence type="ECO:0000256" key="5">
    <source>
        <dbReference type="ARBA" id="ARBA00022840"/>
    </source>
</evidence>
<dbReference type="PROSITE" id="PS01075">
    <property type="entry name" value="ACETATE_KINASE_1"/>
    <property type="match status" value="1"/>
</dbReference>
<keyword evidence="5 6" id="KW-0067">ATP-binding</keyword>
<comment type="pathway">
    <text evidence="6">Metabolic intermediate biosynthesis; acetyl-CoA biosynthesis; acetyl-CoA from acetate: step 1/2.</text>
</comment>
<feature type="binding site" evidence="6">
    <location>
        <position position="371"/>
    </location>
    <ligand>
        <name>Mg(2+)</name>
        <dbReference type="ChEBI" id="CHEBI:18420"/>
    </ligand>
</feature>
<dbReference type="GO" id="GO:0005524">
    <property type="term" value="F:ATP binding"/>
    <property type="evidence" value="ECO:0007669"/>
    <property type="project" value="UniProtKB-KW"/>
</dbReference>
<reference evidence="8 9" key="1">
    <citation type="submission" date="2016-11" db="EMBL/GenBank/DDBJ databases">
        <authorList>
            <person name="Jaros S."/>
            <person name="Januszkiewicz K."/>
            <person name="Wedrychowicz H."/>
        </authorList>
    </citation>
    <scope>NUCLEOTIDE SEQUENCE [LARGE SCALE GENOMIC DNA]</scope>
    <source>
        <strain evidence="8 9">DSM 29589</strain>
    </source>
</reference>
<dbReference type="AlphaFoldDB" id="A0A1M7BGE2"/>
<keyword evidence="4 6" id="KW-0418">Kinase</keyword>
<dbReference type="PANTHER" id="PTHR21060">
    <property type="entry name" value="ACETATE KINASE"/>
    <property type="match status" value="1"/>
</dbReference>
<comment type="catalytic activity">
    <reaction evidence="6">
        <text>acetate + ATP = acetyl phosphate + ADP</text>
        <dbReference type="Rhea" id="RHEA:11352"/>
        <dbReference type="ChEBI" id="CHEBI:22191"/>
        <dbReference type="ChEBI" id="CHEBI:30089"/>
        <dbReference type="ChEBI" id="CHEBI:30616"/>
        <dbReference type="ChEBI" id="CHEBI:456216"/>
        <dbReference type="EC" id="2.7.2.1"/>
    </reaction>
</comment>
<accession>A0A1M7BGE2</accession>
<evidence type="ECO:0000256" key="7">
    <source>
        <dbReference type="RuleBase" id="RU003835"/>
    </source>
</evidence>
<dbReference type="GO" id="GO:0006083">
    <property type="term" value="P:acetate metabolic process"/>
    <property type="evidence" value="ECO:0007669"/>
    <property type="project" value="TreeGrafter"/>
</dbReference>
<organism evidence="8 9">
    <name type="scientific">Roseovarius pacificus</name>
    <dbReference type="NCBI Taxonomy" id="337701"/>
    <lineage>
        <taxon>Bacteria</taxon>
        <taxon>Pseudomonadati</taxon>
        <taxon>Pseudomonadota</taxon>
        <taxon>Alphaproteobacteria</taxon>
        <taxon>Rhodobacterales</taxon>
        <taxon>Roseobacteraceae</taxon>
        <taxon>Roseovarius</taxon>
    </lineage>
</organism>
<evidence type="ECO:0000256" key="6">
    <source>
        <dbReference type="HAMAP-Rule" id="MF_00020"/>
    </source>
</evidence>
<sequence length="388" mass="40677">MSTPGIDAPILVVNAGSSSIKFAVFDGNLNNRLAGIADGIGGAASLKVGTDKQDVDLPDHVTALQAILHGLEACDLPISGFRMAAHRVVHGGSELTAPVRITSKTRLAIANCTPLAPLHNPHHLSAIDTLAALAPDLAQYASFDTGFHATMPKVETTYALPTAITARGLRRYGFHGISYASLVRLMPELSGAPLPDRLLAFHLGNGVSACAIRKGHSVATTMGYSPLEGLTMGTRTGDIDANAVLRLAREDGIEATATLLNWQSGLRGLSGGTSDMRALLDCETPDCGFAVEHFCYHAVRHAGALIATLQGCDAIAFTGGIGENAAPIRRKIMEGLAWLGLKVDHSANENNSTALHTSESSVAAWIIPAQEERMIAADALQLMQQEGA</sequence>
<evidence type="ECO:0000313" key="8">
    <source>
        <dbReference type="EMBL" id="SHL54082.1"/>
    </source>
</evidence>
<keyword evidence="6" id="KW-0460">Magnesium</keyword>
<comment type="subcellular location">
    <subcellularLocation>
        <location evidence="6">Cytoplasm</location>
    </subcellularLocation>
</comment>
<comment type="cofactor">
    <cofactor evidence="6">
        <name>Mg(2+)</name>
        <dbReference type="ChEBI" id="CHEBI:18420"/>
    </cofactor>
    <cofactor evidence="6">
        <name>Mn(2+)</name>
        <dbReference type="ChEBI" id="CHEBI:29035"/>
    </cofactor>
    <text evidence="6">Mg(2+). Can also accept Mn(2+).</text>
</comment>
<dbReference type="Proteomes" id="UP000183974">
    <property type="component" value="Unassembled WGS sequence"/>
</dbReference>
<keyword evidence="6" id="KW-0963">Cytoplasm</keyword>
<dbReference type="InterPro" id="IPR023865">
    <property type="entry name" value="Aliphatic_acid_kinase_CS"/>
</dbReference>
<gene>
    <name evidence="6" type="primary">ackA</name>
    <name evidence="8" type="ORF">SAMN05444398_103229</name>
</gene>
<dbReference type="PRINTS" id="PR00471">
    <property type="entry name" value="ACETATEKNASE"/>
</dbReference>
<keyword evidence="3 6" id="KW-0547">Nucleotide-binding</keyword>
<feature type="binding site" evidence="6">
    <location>
        <begin position="320"/>
        <end position="324"/>
    </location>
    <ligand>
        <name>ATP</name>
        <dbReference type="ChEBI" id="CHEBI:30616"/>
    </ligand>
</feature>
<dbReference type="SUPFAM" id="SSF53067">
    <property type="entry name" value="Actin-like ATPase domain"/>
    <property type="match status" value="2"/>
</dbReference>
<feature type="binding site" evidence="6">
    <location>
        <begin position="202"/>
        <end position="206"/>
    </location>
    <ligand>
        <name>ATP</name>
        <dbReference type="ChEBI" id="CHEBI:30616"/>
    </ligand>
</feature>
<dbReference type="PANTHER" id="PTHR21060:SF15">
    <property type="entry name" value="ACETATE KINASE-RELATED"/>
    <property type="match status" value="1"/>
</dbReference>
<comment type="similarity">
    <text evidence="1 6 7">Belongs to the acetokinase family.</text>
</comment>